<keyword evidence="5" id="KW-1185">Reference proteome</keyword>
<gene>
    <name evidence="4" type="ORF">VXC91_15075</name>
</gene>
<feature type="transmembrane region" description="Helical" evidence="1">
    <location>
        <begin position="131"/>
        <end position="147"/>
    </location>
</feature>
<evidence type="ECO:0000259" key="2">
    <source>
        <dbReference type="Pfam" id="PF04235"/>
    </source>
</evidence>
<name>A0ABU7FGU7_9ACTN</name>
<feature type="transmembrane region" description="Helical" evidence="1">
    <location>
        <begin position="239"/>
        <end position="257"/>
    </location>
</feature>
<feature type="transmembrane region" description="Helical" evidence="1">
    <location>
        <begin position="307"/>
        <end position="328"/>
    </location>
</feature>
<organism evidence="4 5">
    <name type="scientific">Streptomyces chiangmaiensis</name>
    <dbReference type="NCBI Taxonomy" id="766497"/>
    <lineage>
        <taxon>Bacteria</taxon>
        <taxon>Bacillati</taxon>
        <taxon>Actinomycetota</taxon>
        <taxon>Actinomycetes</taxon>
        <taxon>Kitasatosporales</taxon>
        <taxon>Streptomycetaceae</taxon>
        <taxon>Streptomyces</taxon>
    </lineage>
</organism>
<dbReference type="Pfam" id="PF07786">
    <property type="entry name" value="HGSNAT_cat"/>
    <property type="match status" value="1"/>
</dbReference>
<accession>A0ABU7FGU7</accession>
<dbReference type="PANTHER" id="PTHR30590">
    <property type="entry name" value="INNER MEMBRANE PROTEIN"/>
    <property type="match status" value="1"/>
</dbReference>
<reference evidence="4" key="1">
    <citation type="submission" date="2024-01" db="EMBL/GenBank/DDBJ databases">
        <title>First draft genome sequence data of TA4-1, the type strain of Gram-positive actinobacterium Streptomyces chiangmaiensis.</title>
        <authorList>
            <person name="Yasawong M."/>
            <person name="Nantapong N."/>
        </authorList>
    </citation>
    <scope>NUCLEOTIDE SEQUENCE</scope>
    <source>
        <strain evidence="4">TA4-1</strain>
    </source>
</reference>
<sequence>MTQNALSAAPAVAPHRLEADRTRAVAGTPSMGRLIGIDLARGLAVFGMYAAHVGPDVTVGGPVGFLLELARGRSSALFAVLAGFSLIIITGRPLPRTGRPGRQAMVRIMIRTVVIGVLGYGLTALGTSVDVILSFYALLFLVVLPLYRLRAGALAAVAATGAVIMPLVLHAIQASIEDGNWAQSVIDRDPLARITGTDGIVELLFTGSYPVLTWIPFLVAGMALARLDLTRPGIRSRMALTGGVLALLGYGGSWLALHLVPHALTAVAAATDGGSASSAWWSDTVGEPGSHTPLAWLLVAVPHSQTTFSIVGNTGVAVMVVAACLTVADRLPRLTRLATPVASVGRMALTVYVLHIVALWFFSDVWYVALIQDETMSALPVLLGFIASAALLASVWACFFRRGALEHLLHLATRPAGYVK</sequence>
<feature type="transmembrane region" description="Helical" evidence="1">
    <location>
        <begin position="154"/>
        <end position="172"/>
    </location>
</feature>
<proteinExistence type="predicted"/>
<evidence type="ECO:0000256" key="1">
    <source>
        <dbReference type="SAM" id="Phobius"/>
    </source>
</evidence>
<dbReference type="InterPro" id="IPR052529">
    <property type="entry name" value="Bact_Transport_Assoc"/>
</dbReference>
<evidence type="ECO:0000259" key="3">
    <source>
        <dbReference type="Pfam" id="PF07786"/>
    </source>
</evidence>
<feature type="transmembrane region" description="Helical" evidence="1">
    <location>
        <begin position="75"/>
        <end position="94"/>
    </location>
</feature>
<dbReference type="InterPro" id="IPR012429">
    <property type="entry name" value="HGSNAT_cat"/>
</dbReference>
<comment type="caution">
    <text evidence="4">The sequence shown here is derived from an EMBL/GenBank/DDBJ whole genome shotgun (WGS) entry which is preliminary data.</text>
</comment>
<dbReference type="Pfam" id="PF04235">
    <property type="entry name" value="DUF418"/>
    <property type="match status" value="1"/>
</dbReference>
<dbReference type="EMBL" id="JAYWVC010000040">
    <property type="protein sequence ID" value="MED7823273.1"/>
    <property type="molecule type" value="Genomic_DNA"/>
</dbReference>
<keyword evidence="1" id="KW-0812">Transmembrane</keyword>
<evidence type="ECO:0000313" key="5">
    <source>
        <dbReference type="Proteomes" id="UP001333996"/>
    </source>
</evidence>
<dbReference type="Proteomes" id="UP001333996">
    <property type="component" value="Unassembled WGS sequence"/>
</dbReference>
<keyword evidence="1" id="KW-0472">Membrane</keyword>
<dbReference type="InterPro" id="IPR007349">
    <property type="entry name" value="DUF418"/>
</dbReference>
<feature type="domain" description="DUF418" evidence="2">
    <location>
        <begin position="299"/>
        <end position="413"/>
    </location>
</feature>
<protein>
    <submittedName>
        <fullName evidence="4">DUF418 domain-containing protein</fullName>
    </submittedName>
</protein>
<feature type="transmembrane region" description="Helical" evidence="1">
    <location>
        <begin position="209"/>
        <end position="227"/>
    </location>
</feature>
<feature type="transmembrane region" description="Helical" evidence="1">
    <location>
        <begin position="349"/>
        <end position="369"/>
    </location>
</feature>
<feature type="transmembrane region" description="Helical" evidence="1">
    <location>
        <begin position="381"/>
        <end position="400"/>
    </location>
</feature>
<dbReference type="RefSeq" id="WP_329507757.1">
    <property type="nucleotide sequence ID" value="NZ_BAAAYZ010000001.1"/>
</dbReference>
<evidence type="ECO:0000313" key="4">
    <source>
        <dbReference type="EMBL" id="MED7823273.1"/>
    </source>
</evidence>
<feature type="domain" description="Heparan-alpha-glucosaminide N-acetyltransferase catalytic" evidence="3">
    <location>
        <begin position="33"/>
        <end position="231"/>
    </location>
</feature>
<dbReference type="PANTHER" id="PTHR30590:SF3">
    <property type="entry name" value="HYPOTHETICAL MEMBRANE SPANNING PROTEIN"/>
    <property type="match status" value="1"/>
</dbReference>
<keyword evidence="1" id="KW-1133">Transmembrane helix</keyword>